<protein>
    <submittedName>
        <fullName evidence="2">Uncharacterized protein</fullName>
    </submittedName>
</protein>
<dbReference type="EMBL" id="MN988521">
    <property type="protein sequence ID" value="QIG71396.1"/>
    <property type="molecule type" value="Genomic_DNA"/>
</dbReference>
<keyword evidence="1" id="KW-0812">Transmembrane</keyword>
<evidence type="ECO:0000313" key="2">
    <source>
        <dbReference type="EMBL" id="QIG71396.1"/>
    </source>
</evidence>
<keyword evidence="1" id="KW-0472">Membrane</keyword>
<organism evidence="2 3">
    <name type="scientific">Rhizobium phage RHph_TM30</name>
    <dbReference type="NCBI Taxonomy" id="2509764"/>
    <lineage>
        <taxon>Viruses</taxon>
        <taxon>Duplodnaviria</taxon>
        <taxon>Heunggongvirae</taxon>
        <taxon>Uroviricota</taxon>
        <taxon>Caudoviricetes</taxon>
        <taxon>Kleczkowskaviridae</taxon>
        <taxon>Cuauhnahuacvirus</taxon>
        <taxon>Cuauhnahuacvirus TM30</taxon>
    </lineage>
</organism>
<gene>
    <name evidence="2" type="ORF">EVB93_305</name>
</gene>
<feature type="transmembrane region" description="Helical" evidence="1">
    <location>
        <begin position="6"/>
        <end position="30"/>
    </location>
</feature>
<proteinExistence type="predicted"/>
<evidence type="ECO:0000313" key="3">
    <source>
        <dbReference type="Proteomes" id="UP000629603"/>
    </source>
</evidence>
<reference evidence="2 3" key="1">
    <citation type="submission" date="2020-01" db="EMBL/GenBank/DDBJ databases">
        <title>Patterns of diversity and host range of bacteriophage communities associated with bean-nodulatin bacteria.</title>
        <authorList>
            <person name="Vann Cauwenberghe J."/>
            <person name="Santamaria R.I."/>
            <person name="Bustos P."/>
            <person name="Juarez S."/>
            <person name="Gonzalez V."/>
        </authorList>
    </citation>
    <scope>NUCLEOTIDE SEQUENCE [LARGE SCALE GENOMIC DNA]</scope>
</reference>
<keyword evidence="3" id="KW-1185">Reference proteome</keyword>
<evidence type="ECO:0000256" key="1">
    <source>
        <dbReference type="SAM" id="Phobius"/>
    </source>
</evidence>
<accession>A0A7S5R5B2</accession>
<name>A0A7S5R5B2_9CAUD</name>
<sequence>MERVYSLVYVAIITAGVVAGITALTLPLYYGTIDSNRKQSELSSKCVDSGGSWIVGPNGYYQCIAGRK</sequence>
<dbReference type="Proteomes" id="UP000629603">
    <property type="component" value="Segment"/>
</dbReference>
<keyword evidence="1" id="KW-1133">Transmembrane helix</keyword>